<dbReference type="FunFam" id="3.30.70.270:FF:000001">
    <property type="entry name" value="Diguanylate cyclase domain protein"/>
    <property type="match status" value="1"/>
</dbReference>
<gene>
    <name evidence="5" type="ORF">GLIP_4196</name>
</gene>
<dbReference type="Gene3D" id="3.30.450.20">
    <property type="entry name" value="PAS domain"/>
    <property type="match status" value="1"/>
</dbReference>
<dbReference type="GO" id="GO:0005886">
    <property type="term" value="C:plasma membrane"/>
    <property type="evidence" value="ECO:0007669"/>
    <property type="project" value="TreeGrafter"/>
</dbReference>
<dbReference type="Gene3D" id="3.30.70.270">
    <property type="match status" value="1"/>
</dbReference>
<dbReference type="PANTHER" id="PTHR45138:SF9">
    <property type="entry name" value="DIGUANYLATE CYCLASE DGCM-RELATED"/>
    <property type="match status" value="1"/>
</dbReference>
<dbReference type="SUPFAM" id="SSF55073">
    <property type="entry name" value="Nucleotide cyclase"/>
    <property type="match status" value="1"/>
</dbReference>
<keyword evidence="6" id="KW-1185">Reference proteome</keyword>
<dbReference type="InterPro" id="IPR043128">
    <property type="entry name" value="Rev_trsase/Diguanyl_cyclase"/>
</dbReference>
<dbReference type="Pfam" id="PF00990">
    <property type="entry name" value="GGDEF"/>
    <property type="match status" value="1"/>
</dbReference>
<evidence type="ECO:0000256" key="2">
    <source>
        <dbReference type="ARBA" id="ARBA00012528"/>
    </source>
</evidence>
<sequence>MSDDFSDINALHWQFDLLGSIEVGITVLDRDFNVLVWNQFMENNSGILPSQIKYKNLFEFFPEIDKEWFLVKTEPVLNLKSPAFIIWEQRPYLFKFDTSRPITSASDFMYQNVTLFPLTSLEGVVEQICIVVYDVTDEALNKKGIESLNQQLKQISRVDGLTGVFNRRYWEEKFALEHKRILRNGSPASVLMLDIDHFKKVNDTHGHPAGDYIIKTLASVVMQSIRETDVAGRYGGEEFAVLLPETNAENSLIVAERIRENCEKLLPVYEGIDIPFTVSVGVAEFDSSYIDHMGWLEKADQALYTSKKAGRNKVSKF</sequence>
<evidence type="ECO:0000313" key="5">
    <source>
        <dbReference type="EMBL" id="GAC16807.1"/>
    </source>
</evidence>
<evidence type="ECO:0000256" key="1">
    <source>
        <dbReference type="ARBA" id="ARBA00001946"/>
    </source>
</evidence>
<dbReference type="STRING" id="1127673.GLIP_4196"/>
<name>K6YF98_9ALTE</name>
<dbReference type="GO" id="GO:0052621">
    <property type="term" value="F:diguanylate cyclase activity"/>
    <property type="evidence" value="ECO:0007669"/>
    <property type="project" value="UniProtKB-EC"/>
</dbReference>
<dbReference type="eggNOG" id="COG3706">
    <property type="taxonomic scope" value="Bacteria"/>
</dbReference>
<evidence type="ECO:0000256" key="3">
    <source>
        <dbReference type="ARBA" id="ARBA00034247"/>
    </source>
</evidence>
<dbReference type="InterPro" id="IPR035965">
    <property type="entry name" value="PAS-like_dom_sf"/>
</dbReference>
<evidence type="ECO:0000313" key="6">
    <source>
        <dbReference type="Proteomes" id="UP000006334"/>
    </source>
</evidence>
<dbReference type="CDD" id="cd01949">
    <property type="entry name" value="GGDEF"/>
    <property type="match status" value="1"/>
</dbReference>
<dbReference type="GO" id="GO:0043709">
    <property type="term" value="P:cell adhesion involved in single-species biofilm formation"/>
    <property type="evidence" value="ECO:0007669"/>
    <property type="project" value="TreeGrafter"/>
</dbReference>
<dbReference type="CDD" id="cd00130">
    <property type="entry name" value="PAS"/>
    <property type="match status" value="1"/>
</dbReference>
<evidence type="ECO:0000259" key="4">
    <source>
        <dbReference type="PROSITE" id="PS50887"/>
    </source>
</evidence>
<dbReference type="SMART" id="SM00267">
    <property type="entry name" value="GGDEF"/>
    <property type="match status" value="1"/>
</dbReference>
<dbReference type="SUPFAM" id="SSF55785">
    <property type="entry name" value="PYP-like sensor domain (PAS domain)"/>
    <property type="match status" value="1"/>
</dbReference>
<dbReference type="InterPro" id="IPR000014">
    <property type="entry name" value="PAS"/>
</dbReference>
<dbReference type="Proteomes" id="UP000006334">
    <property type="component" value="Unassembled WGS sequence"/>
</dbReference>
<organism evidence="5 6">
    <name type="scientific">Aliiglaciecola lipolytica E3</name>
    <dbReference type="NCBI Taxonomy" id="1127673"/>
    <lineage>
        <taxon>Bacteria</taxon>
        <taxon>Pseudomonadati</taxon>
        <taxon>Pseudomonadota</taxon>
        <taxon>Gammaproteobacteria</taxon>
        <taxon>Alteromonadales</taxon>
        <taxon>Alteromonadaceae</taxon>
        <taxon>Aliiglaciecola</taxon>
    </lineage>
</organism>
<dbReference type="PANTHER" id="PTHR45138">
    <property type="entry name" value="REGULATORY COMPONENTS OF SENSORY TRANSDUCTION SYSTEM"/>
    <property type="match status" value="1"/>
</dbReference>
<dbReference type="InterPro" id="IPR050469">
    <property type="entry name" value="Diguanylate_Cyclase"/>
</dbReference>
<protein>
    <recommendedName>
        <fullName evidence="2">diguanylate cyclase</fullName>
        <ecNumber evidence="2">2.7.7.65</ecNumber>
    </recommendedName>
</protein>
<dbReference type="InterPro" id="IPR029787">
    <property type="entry name" value="Nucleotide_cyclase"/>
</dbReference>
<dbReference type="EC" id="2.7.7.65" evidence="2"/>
<dbReference type="NCBIfam" id="TIGR00254">
    <property type="entry name" value="GGDEF"/>
    <property type="match status" value="1"/>
</dbReference>
<comment type="cofactor">
    <cofactor evidence="1">
        <name>Mg(2+)</name>
        <dbReference type="ChEBI" id="CHEBI:18420"/>
    </cofactor>
</comment>
<dbReference type="EMBL" id="BAEN01000076">
    <property type="protein sequence ID" value="GAC16807.1"/>
    <property type="molecule type" value="Genomic_DNA"/>
</dbReference>
<dbReference type="PROSITE" id="PS50887">
    <property type="entry name" value="GGDEF"/>
    <property type="match status" value="1"/>
</dbReference>
<comment type="caution">
    <text evidence="5">The sequence shown here is derived from an EMBL/GenBank/DDBJ whole genome shotgun (WGS) entry which is preliminary data.</text>
</comment>
<dbReference type="RefSeq" id="WP_008846609.1">
    <property type="nucleotide sequence ID" value="NZ_BAEN01000076.1"/>
</dbReference>
<proteinExistence type="predicted"/>
<dbReference type="AlphaFoldDB" id="K6YF98"/>
<reference evidence="5 6" key="1">
    <citation type="journal article" date="2017" name="Antonie Van Leeuwenhoek">
        <title>Rhizobium rhizosphaerae sp. nov., a novel species isolated from rice rhizosphere.</title>
        <authorList>
            <person name="Zhao J.J."/>
            <person name="Zhang J."/>
            <person name="Zhang R.J."/>
            <person name="Zhang C.W."/>
            <person name="Yin H.Q."/>
            <person name="Zhang X.X."/>
        </authorList>
    </citation>
    <scope>NUCLEOTIDE SEQUENCE [LARGE SCALE GENOMIC DNA]</scope>
    <source>
        <strain evidence="5 6">E3</strain>
    </source>
</reference>
<feature type="domain" description="GGDEF" evidence="4">
    <location>
        <begin position="186"/>
        <end position="317"/>
    </location>
</feature>
<accession>K6YF98</accession>
<comment type="catalytic activity">
    <reaction evidence="3">
        <text>2 GTP = 3',3'-c-di-GMP + 2 diphosphate</text>
        <dbReference type="Rhea" id="RHEA:24898"/>
        <dbReference type="ChEBI" id="CHEBI:33019"/>
        <dbReference type="ChEBI" id="CHEBI:37565"/>
        <dbReference type="ChEBI" id="CHEBI:58805"/>
        <dbReference type="EC" id="2.7.7.65"/>
    </reaction>
</comment>
<dbReference type="OrthoDB" id="9812260at2"/>
<dbReference type="InterPro" id="IPR000160">
    <property type="entry name" value="GGDEF_dom"/>
</dbReference>
<dbReference type="GO" id="GO:1902201">
    <property type="term" value="P:negative regulation of bacterial-type flagellum-dependent cell motility"/>
    <property type="evidence" value="ECO:0007669"/>
    <property type="project" value="TreeGrafter"/>
</dbReference>